<dbReference type="Proteomes" id="UP001620397">
    <property type="component" value="Unassembled WGS sequence"/>
</dbReference>
<dbReference type="EMBL" id="JADIKL010000004">
    <property type="protein sequence ID" value="MFK2931102.1"/>
    <property type="molecule type" value="Genomic_DNA"/>
</dbReference>
<keyword evidence="2" id="KW-1185">Reference proteome</keyword>
<evidence type="ECO:0008006" key="3">
    <source>
        <dbReference type="Google" id="ProtNLM"/>
    </source>
</evidence>
<organism evidence="1 2">
    <name type="scientific">Dyella agri</name>
    <dbReference type="NCBI Taxonomy" id="1926869"/>
    <lineage>
        <taxon>Bacteria</taxon>
        <taxon>Pseudomonadati</taxon>
        <taxon>Pseudomonadota</taxon>
        <taxon>Gammaproteobacteria</taxon>
        <taxon>Lysobacterales</taxon>
        <taxon>Rhodanobacteraceae</taxon>
        <taxon>Dyella</taxon>
    </lineage>
</organism>
<sequence>MGHDKSRSSVSVGTVDWNDPHLSSLLEKADGWHLENRGQFPPQEVQIHINTGWATTNTVCKPALVVAKHEGTMVLVTRFPVPLGERLRVDSPRDDGTQVAWGIVTEEREGHRVEDRECGLFLNWLRLD</sequence>
<proteinExistence type="predicted"/>
<accession>A0ABW8KG54</accession>
<name>A0ABW8KG54_9GAMM</name>
<evidence type="ECO:0000313" key="1">
    <source>
        <dbReference type="EMBL" id="MFK2931102.1"/>
    </source>
</evidence>
<protein>
    <recommendedName>
        <fullName evidence="3">PilZ domain-containing protein</fullName>
    </recommendedName>
</protein>
<evidence type="ECO:0000313" key="2">
    <source>
        <dbReference type="Proteomes" id="UP001620397"/>
    </source>
</evidence>
<gene>
    <name evidence="1" type="ORF">ISP14_09885</name>
</gene>
<comment type="caution">
    <text evidence="1">The sequence shown here is derived from an EMBL/GenBank/DDBJ whole genome shotgun (WGS) entry which is preliminary data.</text>
</comment>
<dbReference type="RefSeq" id="WP_404538883.1">
    <property type="nucleotide sequence ID" value="NZ_JADIKL010000004.1"/>
</dbReference>
<reference evidence="1 2" key="1">
    <citation type="submission" date="2020-10" db="EMBL/GenBank/DDBJ databases">
        <title>Phylogeny of dyella-like bacteria.</title>
        <authorList>
            <person name="Fu J."/>
        </authorList>
    </citation>
    <scope>NUCLEOTIDE SEQUENCE [LARGE SCALE GENOMIC DNA]</scope>
    <source>
        <strain evidence="1 2">DKC-1</strain>
    </source>
</reference>